<comment type="caution">
    <text evidence="4">The sequence shown here is derived from an EMBL/GenBank/DDBJ whole genome shotgun (WGS) entry which is preliminary data.</text>
</comment>
<sequence>MGPPSTNNKVAIPPLRHRVHTPPVTTDKKRTAKACAECRSRKIKCSGRQPTCDHCDQLQMPCVYNDGKRERHKKGLERGDRMLQLLRDISATVHLPLDIRSRIKSLELEKRFLAVGVSVSNKRPRSHSPSMGRVENPEAMVSAEVGSQRSVDLVGEDLVQTEQTRATGFIGKVSEVAWAQSLAHRAQKDRLEAMGRRHAPEHRPQDRVSDYNYHADQEDVLLLSNVDRDELPTAEMATNICECYMQNVQGMFPALSKSDFMNQFELYLGSRNPETLPAKWRAILNLVFAIGARFSHLTEAPWRGDERDHLIYYTRARHLGFNGETLLEHPDIQGIQVLALISFYYLAIGQVSRAWIMVGSACRHAVALGMHLRTEVPSIPTVQKEKRVRVWWSLHRLDHVLCEITGRPPAINHLFASVPVPTPLEQDNVSPALDRMSLDGRERKEGRHPKNGMNIKDSEMDDVSMTICFRHHVLLGLIAQKAIVKLYSAATVTESWEAARDSIVALSKEIDQWYSNLPPKYQFYHNSTPATLRERTLLGFSFYGTKILLNRPCLCRIDVRMKNIGEHSKVVNDKRSRECVRAARSMADLLPDGAEPDVLWLYCNGPWWCIVHHLMQAITVFMLELAFELNHMSEPKADRDAILGVLQKLIRWMEKMADMGNATAR</sequence>
<evidence type="ECO:0000256" key="2">
    <source>
        <dbReference type="ARBA" id="ARBA00023242"/>
    </source>
</evidence>
<keyword evidence="1" id="KW-0479">Metal-binding</keyword>
<dbReference type="SMART" id="SM00906">
    <property type="entry name" value="Fungal_trans"/>
    <property type="match status" value="1"/>
</dbReference>
<protein>
    <submittedName>
        <fullName evidence="4">Fungal-specific transcription factor domain-containing protein</fullName>
    </submittedName>
</protein>
<dbReference type="SMART" id="SM00066">
    <property type="entry name" value="GAL4"/>
    <property type="match status" value="1"/>
</dbReference>
<dbReference type="Gene3D" id="4.10.240.10">
    <property type="entry name" value="Zn(2)-C6 fungal-type DNA-binding domain"/>
    <property type="match status" value="1"/>
</dbReference>
<keyword evidence="5" id="KW-1185">Reference proteome</keyword>
<dbReference type="Pfam" id="PF00172">
    <property type="entry name" value="Zn_clus"/>
    <property type="match status" value="1"/>
</dbReference>
<gene>
    <name evidence="4" type="ORF">IWX46DRAFT_528806</name>
</gene>
<feature type="domain" description="Zn(2)-C6 fungal-type" evidence="3">
    <location>
        <begin position="34"/>
        <end position="64"/>
    </location>
</feature>
<reference evidence="4 5" key="1">
    <citation type="submission" date="2024-04" db="EMBL/GenBank/DDBJ databases">
        <title>Phyllosticta paracitricarpa is synonymous to the EU quarantine fungus P. citricarpa based on phylogenomic analyses.</title>
        <authorList>
            <consortium name="Lawrence Berkeley National Laboratory"/>
            <person name="Van Ingen-Buijs V.A."/>
            <person name="Van Westerhoven A.C."/>
            <person name="Haridas S."/>
            <person name="Skiadas P."/>
            <person name="Martin F."/>
            <person name="Groenewald J.Z."/>
            <person name="Crous P.W."/>
            <person name="Seidl M.F."/>
        </authorList>
    </citation>
    <scope>NUCLEOTIDE SEQUENCE [LARGE SCALE GENOMIC DNA]</scope>
    <source>
        <strain evidence="4 5">CBS 122670</strain>
    </source>
</reference>
<keyword evidence="2" id="KW-0539">Nucleus</keyword>
<organism evidence="4 5">
    <name type="scientific">Phyllosticta citricarpa</name>
    <dbReference type="NCBI Taxonomy" id="55181"/>
    <lineage>
        <taxon>Eukaryota</taxon>
        <taxon>Fungi</taxon>
        <taxon>Dikarya</taxon>
        <taxon>Ascomycota</taxon>
        <taxon>Pezizomycotina</taxon>
        <taxon>Dothideomycetes</taxon>
        <taxon>Dothideomycetes incertae sedis</taxon>
        <taxon>Botryosphaeriales</taxon>
        <taxon>Phyllostictaceae</taxon>
        <taxon>Phyllosticta</taxon>
    </lineage>
</organism>
<dbReference type="PROSITE" id="PS00463">
    <property type="entry name" value="ZN2_CY6_FUNGAL_1"/>
    <property type="match status" value="1"/>
</dbReference>
<dbReference type="CDD" id="cd00067">
    <property type="entry name" value="GAL4"/>
    <property type="match status" value="1"/>
</dbReference>
<accession>A0ABR1M4T9</accession>
<evidence type="ECO:0000259" key="3">
    <source>
        <dbReference type="PROSITE" id="PS50048"/>
    </source>
</evidence>
<evidence type="ECO:0000313" key="4">
    <source>
        <dbReference type="EMBL" id="KAK7541362.1"/>
    </source>
</evidence>
<dbReference type="PANTHER" id="PTHR47654">
    <property type="entry name" value="ZN(II)2CYS6 TRANSCRIPTION FACTOR (EUROFUNG)-RELATED"/>
    <property type="match status" value="1"/>
</dbReference>
<feature type="non-terminal residue" evidence="4">
    <location>
        <position position="665"/>
    </location>
</feature>
<dbReference type="InterPro" id="IPR053230">
    <property type="entry name" value="Trans_reg_galc"/>
</dbReference>
<dbReference type="SUPFAM" id="SSF57701">
    <property type="entry name" value="Zn2/Cys6 DNA-binding domain"/>
    <property type="match status" value="1"/>
</dbReference>
<dbReference type="InterPro" id="IPR007219">
    <property type="entry name" value="XnlR_reg_dom"/>
</dbReference>
<evidence type="ECO:0000256" key="1">
    <source>
        <dbReference type="ARBA" id="ARBA00022723"/>
    </source>
</evidence>
<dbReference type="InterPro" id="IPR001138">
    <property type="entry name" value="Zn2Cys6_DnaBD"/>
</dbReference>
<proteinExistence type="predicted"/>
<dbReference type="EMBL" id="JBBPDW010000025">
    <property type="protein sequence ID" value="KAK7541362.1"/>
    <property type="molecule type" value="Genomic_DNA"/>
</dbReference>
<dbReference type="Proteomes" id="UP001365128">
    <property type="component" value="Unassembled WGS sequence"/>
</dbReference>
<dbReference type="Pfam" id="PF04082">
    <property type="entry name" value="Fungal_trans"/>
    <property type="match status" value="1"/>
</dbReference>
<name>A0ABR1M4T9_9PEZI</name>
<dbReference type="PROSITE" id="PS50048">
    <property type="entry name" value="ZN2_CY6_FUNGAL_2"/>
    <property type="match status" value="1"/>
</dbReference>
<evidence type="ECO:0000313" key="5">
    <source>
        <dbReference type="Proteomes" id="UP001365128"/>
    </source>
</evidence>
<dbReference type="PANTHER" id="PTHR47654:SF5">
    <property type="entry name" value="TRANSCRIPTION FACTOR DOMAIN-CONTAINING PROTEIN"/>
    <property type="match status" value="1"/>
</dbReference>
<dbReference type="InterPro" id="IPR036864">
    <property type="entry name" value="Zn2-C6_fun-type_DNA-bd_sf"/>
</dbReference>
<dbReference type="CDD" id="cd12148">
    <property type="entry name" value="fungal_TF_MHR"/>
    <property type="match status" value="1"/>
</dbReference>